<accession>A0A9W9NVV9</accession>
<proteinExistence type="predicted"/>
<comment type="caution">
    <text evidence="1">The sequence shown here is derived from an EMBL/GenBank/DDBJ whole genome shotgun (WGS) entry which is preliminary data.</text>
</comment>
<sequence>MSSLTDIEAFNTASFAWSKKRLLKTSWIKYYDANPEDEEKVLAASRKIVDGVKAVTKKNGIYLDFKYSNYSSRDQNPLASYGAEGLQKLISIAKSYYPEDVFQTLQNGGWLVSKAV</sequence>
<dbReference type="Proteomes" id="UP001147733">
    <property type="component" value="Unassembled WGS sequence"/>
</dbReference>
<dbReference type="AlphaFoldDB" id="A0A9W9NVV9"/>
<protein>
    <submittedName>
        <fullName evidence="1">FAD-binding type 2</fullName>
    </submittedName>
</protein>
<gene>
    <name evidence="1" type="ORF">N7469_006933</name>
</gene>
<reference evidence="1" key="1">
    <citation type="submission" date="2022-11" db="EMBL/GenBank/DDBJ databases">
        <authorList>
            <person name="Petersen C."/>
        </authorList>
    </citation>
    <scope>NUCLEOTIDE SEQUENCE</scope>
    <source>
        <strain evidence="1">IBT 23319</strain>
    </source>
</reference>
<name>A0A9W9NVV9_PENCI</name>
<evidence type="ECO:0000313" key="1">
    <source>
        <dbReference type="EMBL" id="KAJ5226927.1"/>
    </source>
</evidence>
<reference evidence="1" key="2">
    <citation type="journal article" date="2023" name="IMA Fungus">
        <title>Comparative genomic study of the Penicillium genus elucidates a diverse pangenome and 15 lateral gene transfer events.</title>
        <authorList>
            <person name="Petersen C."/>
            <person name="Sorensen T."/>
            <person name="Nielsen M.R."/>
            <person name="Sondergaard T.E."/>
            <person name="Sorensen J.L."/>
            <person name="Fitzpatrick D.A."/>
            <person name="Frisvad J.C."/>
            <person name="Nielsen K.L."/>
        </authorList>
    </citation>
    <scope>NUCLEOTIDE SEQUENCE</scope>
    <source>
        <strain evidence="1">IBT 23319</strain>
    </source>
</reference>
<organism evidence="1 2">
    <name type="scientific">Penicillium citrinum</name>
    <dbReference type="NCBI Taxonomy" id="5077"/>
    <lineage>
        <taxon>Eukaryota</taxon>
        <taxon>Fungi</taxon>
        <taxon>Dikarya</taxon>
        <taxon>Ascomycota</taxon>
        <taxon>Pezizomycotina</taxon>
        <taxon>Eurotiomycetes</taxon>
        <taxon>Eurotiomycetidae</taxon>
        <taxon>Eurotiales</taxon>
        <taxon>Aspergillaceae</taxon>
        <taxon>Penicillium</taxon>
    </lineage>
</organism>
<dbReference type="EMBL" id="JAPQKT010000006">
    <property type="protein sequence ID" value="KAJ5226927.1"/>
    <property type="molecule type" value="Genomic_DNA"/>
</dbReference>
<dbReference type="OrthoDB" id="2151789at2759"/>
<dbReference type="RefSeq" id="XP_056499292.1">
    <property type="nucleotide sequence ID" value="XM_056645851.1"/>
</dbReference>
<keyword evidence="2" id="KW-1185">Reference proteome</keyword>
<dbReference type="GeneID" id="81385018"/>
<evidence type="ECO:0000313" key="2">
    <source>
        <dbReference type="Proteomes" id="UP001147733"/>
    </source>
</evidence>